<evidence type="ECO:0000313" key="1">
    <source>
        <dbReference type="EnsemblMetazoa" id="AQUA014214-PA"/>
    </source>
</evidence>
<dbReference type="VEuPathDB" id="VectorBase:AQUA014214"/>
<keyword evidence="2" id="KW-1185">Reference proteome</keyword>
<name>A0A182XQS8_ANOQN</name>
<dbReference type="EnsemblMetazoa" id="AQUA014214-RA">
    <property type="protein sequence ID" value="AQUA014214-PA"/>
    <property type="gene ID" value="AQUA014214"/>
</dbReference>
<dbReference type="Proteomes" id="UP000076407">
    <property type="component" value="Unassembled WGS sequence"/>
</dbReference>
<protein>
    <submittedName>
        <fullName evidence="1">Uncharacterized protein</fullName>
    </submittedName>
</protein>
<reference evidence="1" key="1">
    <citation type="submission" date="2020-05" db="UniProtKB">
        <authorList>
            <consortium name="EnsemblMetazoa"/>
        </authorList>
    </citation>
    <scope>IDENTIFICATION</scope>
    <source>
        <strain evidence="1">SANGQUA</strain>
    </source>
</reference>
<accession>A0A182XQS8</accession>
<dbReference type="AlphaFoldDB" id="A0A182XQS8"/>
<proteinExistence type="predicted"/>
<organism evidence="1 2">
    <name type="scientific">Anopheles quadriannulatus</name>
    <name type="common">Mosquito</name>
    <dbReference type="NCBI Taxonomy" id="34691"/>
    <lineage>
        <taxon>Eukaryota</taxon>
        <taxon>Metazoa</taxon>
        <taxon>Ecdysozoa</taxon>
        <taxon>Arthropoda</taxon>
        <taxon>Hexapoda</taxon>
        <taxon>Insecta</taxon>
        <taxon>Pterygota</taxon>
        <taxon>Neoptera</taxon>
        <taxon>Endopterygota</taxon>
        <taxon>Diptera</taxon>
        <taxon>Nematocera</taxon>
        <taxon>Culicoidea</taxon>
        <taxon>Culicidae</taxon>
        <taxon>Anophelinae</taxon>
        <taxon>Anopheles</taxon>
    </lineage>
</organism>
<evidence type="ECO:0000313" key="2">
    <source>
        <dbReference type="Proteomes" id="UP000076407"/>
    </source>
</evidence>
<sequence>RGPRTECSLAPVRRCSKCCVCVCPFAFVCQIAMIESCILCCESAL</sequence>